<keyword evidence="2" id="KW-1185">Reference proteome</keyword>
<protein>
    <submittedName>
        <fullName evidence="1">Uncharacterized protein</fullName>
    </submittedName>
</protein>
<sequence length="61" mass="7496">MITQKFEYIILYDWTLEALIGLWIRKRMLIFSNFGFAYNILVSQHKKSQRIDLWLLIRLSF</sequence>
<name>U5BP77_9BACT</name>
<evidence type="ECO:0000313" key="1">
    <source>
        <dbReference type="EMBL" id="ERM82340.1"/>
    </source>
</evidence>
<evidence type="ECO:0000313" key="2">
    <source>
        <dbReference type="Proteomes" id="UP000016843"/>
    </source>
</evidence>
<comment type="caution">
    <text evidence="1">The sequence shown here is derived from an EMBL/GenBank/DDBJ whole genome shotgun (WGS) entry which is preliminary data.</text>
</comment>
<dbReference type="Proteomes" id="UP000016843">
    <property type="component" value="Unassembled WGS sequence"/>
</dbReference>
<gene>
    <name evidence="1" type="ORF">P872_18245</name>
</gene>
<proteinExistence type="predicted"/>
<accession>U5BP77</accession>
<dbReference type="AlphaFoldDB" id="U5BP77"/>
<dbReference type="EMBL" id="AWXR01000028">
    <property type="protein sequence ID" value="ERM82340.1"/>
    <property type="molecule type" value="Genomic_DNA"/>
</dbReference>
<organism evidence="1 2">
    <name type="scientific">Rhodonellum psychrophilum GCM71 = DSM 17998</name>
    <dbReference type="NCBI Taxonomy" id="1123057"/>
    <lineage>
        <taxon>Bacteria</taxon>
        <taxon>Pseudomonadati</taxon>
        <taxon>Bacteroidota</taxon>
        <taxon>Cytophagia</taxon>
        <taxon>Cytophagales</taxon>
        <taxon>Cytophagaceae</taxon>
        <taxon>Rhodonellum</taxon>
    </lineage>
</organism>
<reference evidence="1 2" key="1">
    <citation type="journal article" date="2013" name="Genome Announc.">
        <title>Draft Genome Sequence of the Psychrophilic and Alkaliphilic Rhodonellum psychrophilum Strain GCM71T.</title>
        <authorList>
            <person name="Hauptmann A.L."/>
            <person name="Glaring M.A."/>
            <person name="Hallin P.F."/>
            <person name="Prieme A."/>
            <person name="Stougaard P."/>
        </authorList>
    </citation>
    <scope>NUCLEOTIDE SEQUENCE [LARGE SCALE GENOMIC DNA]</scope>
    <source>
        <strain evidence="1 2">GCM71</strain>
    </source>
</reference>